<proteinExistence type="predicted"/>
<accession>A0ABN0VBA2</accession>
<dbReference type="Proteomes" id="UP001500967">
    <property type="component" value="Unassembled WGS sequence"/>
</dbReference>
<feature type="region of interest" description="Disordered" evidence="1">
    <location>
        <begin position="88"/>
        <end position="142"/>
    </location>
</feature>
<protein>
    <submittedName>
        <fullName evidence="2">Uncharacterized protein</fullName>
    </submittedName>
</protein>
<comment type="caution">
    <text evidence="2">The sequence shown here is derived from an EMBL/GenBank/DDBJ whole genome shotgun (WGS) entry which is preliminary data.</text>
</comment>
<gene>
    <name evidence="2" type="ORF">GCM10009539_85240</name>
</gene>
<organism evidence="2 3">
    <name type="scientific">Cryptosporangium japonicum</name>
    <dbReference type="NCBI Taxonomy" id="80872"/>
    <lineage>
        <taxon>Bacteria</taxon>
        <taxon>Bacillati</taxon>
        <taxon>Actinomycetota</taxon>
        <taxon>Actinomycetes</taxon>
        <taxon>Cryptosporangiales</taxon>
        <taxon>Cryptosporangiaceae</taxon>
        <taxon>Cryptosporangium</taxon>
    </lineage>
</organism>
<keyword evidence="3" id="KW-1185">Reference proteome</keyword>
<name>A0ABN0VBA2_9ACTN</name>
<evidence type="ECO:0000313" key="3">
    <source>
        <dbReference type="Proteomes" id="UP001500967"/>
    </source>
</evidence>
<sequence length="142" mass="14702">MAASRPPVRTVSHPATAPITAYVHEPCTSANSSACPPTAGHGDVRCAPIVCRIHPRNRYSSAAACTGTSATATMIIGTNVVQPGQVNESAAAGRATSAQMPSHRIRRCPRTDESVPGLRSCVHRTARKVSGSSRTKGARSSA</sequence>
<dbReference type="EMBL" id="BAAAGX010000046">
    <property type="protein sequence ID" value="GAA0284083.1"/>
    <property type="molecule type" value="Genomic_DNA"/>
</dbReference>
<evidence type="ECO:0000256" key="1">
    <source>
        <dbReference type="SAM" id="MobiDB-lite"/>
    </source>
</evidence>
<reference evidence="2 3" key="1">
    <citation type="journal article" date="2019" name="Int. J. Syst. Evol. Microbiol.">
        <title>The Global Catalogue of Microorganisms (GCM) 10K type strain sequencing project: providing services to taxonomists for standard genome sequencing and annotation.</title>
        <authorList>
            <consortium name="The Broad Institute Genomics Platform"/>
            <consortium name="The Broad Institute Genome Sequencing Center for Infectious Disease"/>
            <person name="Wu L."/>
            <person name="Ma J."/>
        </authorList>
    </citation>
    <scope>NUCLEOTIDE SEQUENCE [LARGE SCALE GENOMIC DNA]</scope>
    <source>
        <strain evidence="2 3">JCM 10425</strain>
    </source>
</reference>
<evidence type="ECO:0000313" key="2">
    <source>
        <dbReference type="EMBL" id="GAA0284083.1"/>
    </source>
</evidence>
<feature type="compositionally biased region" description="Polar residues" evidence="1">
    <location>
        <begin position="130"/>
        <end position="142"/>
    </location>
</feature>